<keyword evidence="6" id="KW-1185">Reference proteome</keyword>
<dbReference type="Gene3D" id="3.30.10.20">
    <property type="match status" value="2"/>
</dbReference>
<dbReference type="Pfam" id="PF03717">
    <property type="entry name" value="PBP_dimer"/>
    <property type="match status" value="1"/>
</dbReference>
<dbReference type="GO" id="GO:0005886">
    <property type="term" value="C:plasma membrane"/>
    <property type="evidence" value="ECO:0007669"/>
    <property type="project" value="TreeGrafter"/>
</dbReference>
<evidence type="ECO:0000313" key="5">
    <source>
        <dbReference type="EMBL" id="MBC8609719.1"/>
    </source>
</evidence>
<dbReference type="PROSITE" id="PS51178">
    <property type="entry name" value="PASTA"/>
    <property type="match status" value="2"/>
</dbReference>
<organism evidence="5 6">
    <name type="scientific">Massiliimalia timonensis</name>
    <dbReference type="NCBI Taxonomy" id="1987501"/>
    <lineage>
        <taxon>Bacteria</taxon>
        <taxon>Bacillati</taxon>
        <taxon>Bacillota</taxon>
        <taxon>Clostridia</taxon>
        <taxon>Eubacteriales</taxon>
        <taxon>Oscillospiraceae</taxon>
        <taxon>Massiliimalia</taxon>
    </lineage>
</organism>
<dbReference type="AlphaFoldDB" id="A0A8J6P4Z8"/>
<dbReference type="InterPro" id="IPR005543">
    <property type="entry name" value="PASTA_dom"/>
</dbReference>
<dbReference type="CDD" id="cd06576">
    <property type="entry name" value="PASTA_Pbp2x-like_1"/>
    <property type="match status" value="1"/>
</dbReference>
<dbReference type="InterPro" id="IPR005311">
    <property type="entry name" value="PBP_dimer"/>
</dbReference>
<dbReference type="Proteomes" id="UP000632659">
    <property type="component" value="Unassembled WGS sequence"/>
</dbReference>
<comment type="subcellular location">
    <subcellularLocation>
        <location evidence="1">Membrane</location>
    </subcellularLocation>
</comment>
<dbReference type="SUPFAM" id="SSF56519">
    <property type="entry name" value="Penicillin binding protein dimerisation domain"/>
    <property type="match status" value="2"/>
</dbReference>
<dbReference type="Pfam" id="PF00905">
    <property type="entry name" value="Transpeptidase"/>
    <property type="match status" value="1"/>
</dbReference>
<dbReference type="GO" id="GO:0008658">
    <property type="term" value="F:penicillin binding"/>
    <property type="evidence" value="ECO:0007669"/>
    <property type="project" value="InterPro"/>
</dbReference>
<dbReference type="SMART" id="SM00740">
    <property type="entry name" value="PASTA"/>
    <property type="match status" value="2"/>
</dbReference>
<dbReference type="PANTHER" id="PTHR30627:SF1">
    <property type="entry name" value="PEPTIDOGLYCAN D,D-TRANSPEPTIDASE FTSI"/>
    <property type="match status" value="1"/>
</dbReference>
<evidence type="ECO:0000256" key="1">
    <source>
        <dbReference type="ARBA" id="ARBA00004370"/>
    </source>
</evidence>
<dbReference type="GO" id="GO:0046677">
    <property type="term" value="P:response to antibiotic"/>
    <property type="evidence" value="ECO:0007669"/>
    <property type="project" value="UniProtKB-KW"/>
</dbReference>
<evidence type="ECO:0000259" key="4">
    <source>
        <dbReference type="PROSITE" id="PS51178"/>
    </source>
</evidence>
<reference evidence="5" key="1">
    <citation type="submission" date="2020-08" db="EMBL/GenBank/DDBJ databases">
        <title>Genome public.</title>
        <authorList>
            <person name="Liu C."/>
            <person name="Sun Q."/>
        </authorList>
    </citation>
    <scope>NUCLEOTIDE SEQUENCE</scope>
    <source>
        <strain evidence="5">NSJ-15</strain>
    </source>
</reference>
<dbReference type="Pfam" id="PF03793">
    <property type="entry name" value="PASTA"/>
    <property type="match status" value="2"/>
</dbReference>
<dbReference type="GO" id="GO:0071555">
    <property type="term" value="P:cell wall organization"/>
    <property type="evidence" value="ECO:0007669"/>
    <property type="project" value="TreeGrafter"/>
</dbReference>
<proteinExistence type="inferred from homology"/>
<accession>A0A8J6P4Z8</accession>
<dbReference type="SUPFAM" id="SSF54184">
    <property type="entry name" value="Penicillin-binding protein 2x (pbp-2x), c-terminal domain"/>
    <property type="match status" value="2"/>
</dbReference>
<feature type="domain" description="PASTA" evidence="4">
    <location>
        <begin position="680"/>
        <end position="736"/>
    </location>
</feature>
<dbReference type="CDD" id="cd06577">
    <property type="entry name" value="PASTA_pknB"/>
    <property type="match status" value="1"/>
</dbReference>
<gene>
    <name evidence="5" type="ORF">H8702_01110</name>
</gene>
<protein>
    <submittedName>
        <fullName evidence="5">PASTA domain-containing protein</fullName>
    </submittedName>
</protein>
<dbReference type="InterPro" id="IPR036138">
    <property type="entry name" value="PBP_dimer_sf"/>
</dbReference>
<comment type="caution">
    <text evidence="5">The sequence shown here is derived from an EMBL/GenBank/DDBJ whole genome shotgun (WGS) entry which is preliminary data.</text>
</comment>
<dbReference type="EMBL" id="JACRTL010000001">
    <property type="protein sequence ID" value="MBC8609719.1"/>
    <property type="molecule type" value="Genomic_DNA"/>
</dbReference>
<dbReference type="GO" id="GO:0008800">
    <property type="term" value="F:beta-lactamase activity"/>
    <property type="evidence" value="ECO:0007669"/>
    <property type="project" value="UniProtKB-EC"/>
</dbReference>
<dbReference type="InterPro" id="IPR050515">
    <property type="entry name" value="Beta-lactam/transpept"/>
</dbReference>
<feature type="domain" description="PASTA" evidence="4">
    <location>
        <begin position="739"/>
        <end position="804"/>
    </location>
</feature>
<comment type="similarity">
    <text evidence="2">Belongs to the transpeptidase family.</text>
</comment>
<evidence type="ECO:0000256" key="3">
    <source>
        <dbReference type="ARBA" id="ARBA00023136"/>
    </source>
</evidence>
<sequence length="808" mass="87324">MAKPKQANQPMTNIMKYRLNRVVALCLAVLLLYVGVRLFDASVVQADFYQEFAAKQQMSTQVINANRGSIYSTNMSILAQSATVWTVVLAPSIVKNDKVYVEIDSIPEGQKDTLAASLAGILESDQAKIRKRLDKDQRFVLIKSSLTDAQVKKIQDFSKQNSCVMLAKEAVAKGLSDILELDYDKVLEQAYRDNQYEVIKKKVEKTVADEVRKMISENGFTFISLIEDTKRYYPNNELASNVLGFTGTDNQGLYGIELEYDSILQGTNGKIVSATDGLGNTIPTSFEQKYDAVDGNSVVLTIDENIQRFAEKQVDEIVKLHDPSGGALAIVMDVDTGAILAMANSNNYDPNNPSTIFSDQLKETLAQAESENKSEDEISKVKSQLRSEQWSNKAIGWLYEPGSTFKVVTASAALETGAATLDSTYNCTGVLNVAGTNIHCNKRTGHGHLDFKGAIVNSCNPAFMTMGAKMGAHNFFDFFQKFGLTEGTGIDLPGEAQKSIYYTEDKLGPVELASASFGQTSAITPIQLITAVSSAVNGGYLMQPYLLKEVLDQDGNVLETTSPTVKRQVISEETSAKMRDCLEAMVENNKVAYVKGYRIGGKSGTSQKANQSKEHVSSFVGFAPADDPKIAVLVVADNPTVGSYYGSAVCGPAMSSIIKDTLSYMGISPQYSDEDLENMEESVPNLIGQTVTDAKNTLAKKSLNIKKIGDGDKVVDQMPRSGSIADGGTVIVYTETDSVAQKATVPNVIGLTPSEANQKLINAGLNVSLEGGSTTGSNVKVISQSVEEGKEVPVGTIVSIQYAVEVVD</sequence>
<keyword evidence="3" id="KW-0472">Membrane</keyword>
<evidence type="ECO:0000256" key="2">
    <source>
        <dbReference type="ARBA" id="ARBA00007171"/>
    </source>
</evidence>
<dbReference type="PANTHER" id="PTHR30627">
    <property type="entry name" value="PEPTIDOGLYCAN D,D-TRANSPEPTIDASE"/>
    <property type="match status" value="1"/>
</dbReference>
<dbReference type="Gene3D" id="3.40.710.10">
    <property type="entry name" value="DD-peptidase/beta-lactamase superfamily"/>
    <property type="match status" value="1"/>
</dbReference>
<dbReference type="InterPro" id="IPR012338">
    <property type="entry name" value="Beta-lactam/transpept-like"/>
</dbReference>
<dbReference type="SUPFAM" id="SSF56601">
    <property type="entry name" value="beta-lactamase/transpeptidase-like"/>
    <property type="match status" value="1"/>
</dbReference>
<dbReference type="RefSeq" id="WP_154824701.1">
    <property type="nucleotide sequence ID" value="NZ_FYDD01000003.1"/>
</dbReference>
<name>A0A8J6P4Z8_9FIRM</name>
<dbReference type="OrthoDB" id="9804124at2"/>
<dbReference type="InterPro" id="IPR001460">
    <property type="entry name" value="PCN-bd_Tpept"/>
</dbReference>
<evidence type="ECO:0000313" key="6">
    <source>
        <dbReference type="Proteomes" id="UP000632659"/>
    </source>
</evidence>
<dbReference type="Gene3D" id="3.90.1310.10">
    <property type="entry name" value="Penicillin-binding protein 2a (Domain 2)"/>
    <property type="match status" value="2"/>
</dbReference>